<dbReference type="NCBIfam" id="TIGR00043">
    <property type="entry name" value="rRNA maturation RNase YbeY"/>
    <property type="match status" value="1"/>
</dbReference>
<dbReference type="EMBL" id="JBHUMP010000014">
    <property type="protein sequence ID" value="MFD2740853.1"/>
    <property type="molecule type" value="Genomic_DNA"/>
</dbReference>
<gene>
    <name evidence="7 8" type="primary">ybeY</name>
    <name evidence="8" type="ORF">ACFSUD_14815</name>
</gene>
<dbReference type="Proteomes" id="UP001597474">
    <property type="component" value="Unassembled WGS sequence"/>
</dbReference>
<comment type="cofactor">
    <cofactor evidence="7">
        <name>Zn(2+)</name>
        <dbReference type="ChEBI" id="CHEBI:29105"/>
    </cofactor>
    <text evidence="7">Binds 1 zinc ion.</text>
</comment>
<keyword evidence="7" id="KW-0698">rRNA processing</keyword>
<comment type="subcellular location">
    <subcellularLocation>
        <location evidence="7">Cytoplasm</location>
    </subcellularLocation>
</comment>
<feature type="binding site" evidence="7">
    <location>
        <position position="150"/>
    </location>
    <ligand>
        <name>Zn(2+)</name>
        <dbReference type="ChEBI" id="CHEBI:29105"/>
        <note>catalytic</note>
    </ligand>
</feature>
<comment type="function">
    <text evidence="7">Single strand-specific metallo-endoribonuclease involved in late-stage 70S ribosome quality control and in maturation of the 3' terminus of the 16S rRNA.</text>
</comment>
<dbReference type="PANTHER" id="PTHR46986">
    <property type="entry name" value="ENDORIBONUCLEASE YBEY, CHLOROPLASTIC"/>
    <property type="match status" value="1"/>
</dbReference>
<sequence>MSQSPPSVLPRDEAVTALEALELVIADDRWAALALEPLVQRAATAVLARFGLDPALAEVSILACDDAHIARLNGEFRDKPRPTNVLSWPAEERGAEQPGDTPAQIEPGFDGMIELGDIALAYETCAAEAEAASKPFADHVTHLTVHGLLHLLGYDHQNEADARLMEGLEVEILGNLGLDDPYRDIEAGPTRCND</sequence>
<evidence type="ECO:0000256" key="6">
    <source>
        <dbReference type="ARBA" id="ARBA00022833"/>
    </source>
</evidence>
<keyword evidence="3 7" id="KW-0479">Metal-binding</keyword>
<organism evidence="8 9">
    <name type="scientific">Sulfitobacter aestuarii</name>
    <dbReference type="NCBI Taxonomy" id="2161676"/>
    <lineage>
        <taxon>Bacteria</taxon>
        <taxon>Pseudomonadati</taxon>
        <taxon>Pseudomonadota</taxon>
        <taxon>Alphaproteobacteria</taxon>
        <taxon>Rhodobacterales</taxon>
        <taxon>Roseobacteraceae</taxon>
        <taxon>Sulfitobacter</taxon>
    </lineage>
</organism>
<feature type="binding site" evidence="7">
    <location>
        <position position="146"/>
    </location>
    <ligand>
        <name>Zn(2+)</name>
        <dbReference type="ChEBI" id="CHEBI:29105"/>
        <note>catalytic</note>
    </ligand>
</feature>
<comment type="similarity">
    <text evidence="1 7">Belongs to the endoribonuclease YbeY family.</text>
</comment>
<comment type="caution">
    <text evidence="8">The sequence shown here is derived from an EMBL/GenBank/DDBJ whole genome shotgun (WGS) entry which is preliminary data.</text>
</comment>
<keyword evidence="7" id="KW-0690">Ribosome biogenesis</keyword>
<dbReference type="SUPFAM" id="SSF55486">
    <property type="entry name" value="Metalloproteases ('zincins'), catalytic domain"/>
    <property type="match status" value="1"/>
</dbReference>
<dbReference type="HAMAP" id="MF_00009">
    <property type="entry name" value="Endoribonucl_YbeY"/>
    <property type="match status" value="1"/>
</dbReference>
<keyword evidence="7" id="KW-0963">Cytoplasm</keyword>
<dbReference type="PANTHER" id="PTHR46986:SF1">
    <property type="entry name" value="ENDORIBONUCLEASE YBEY, CHLOROPLASTIC"/>
    <property type="match status" value="1"/>
</dbReference>
<evidence type="ECO:0000256" key="4">
    <source>
        <dbReference type="ARBA" id="ARBA00022759"/>
    </source>
</evidence>
<dbReference type="InterPro" id="IPR002036">
    <property type="entry name" value="YbeY"/>
</dbReference>
<keyword evidence="4 7" id="KW-0255">Endonuclease</keyword>
<accession>A0ABW5U4N2</accession>
<dbReference type="Gene3D" id="3.40.390.30">
    <property type="entry name" value="Metalloproteases ('zincins'), catalytic domain"/>
    <property type="match status" value="1"/>
</dbReference>
<feature type="binding site" evidence="7">
    <location>
        <position position="156"/>
    </location>
    <ligand>
        <name>Zn(2+)</name>
        <dbReference type="ChEBI" id="CHEBI:29105"/>
        <note>catalytic</note>
    </ligand>
</feature>
<proteinExistence type="inferred from homology"/>
<keyword evidence="5 7" id="KW-0378">Hydrolase</keyword>
<evidence type="ECO:0000256" key="3">
    <source>
        <dbReference type="ARBA" id="ARBA00022723"/>
    </source>
</evidence>
<dbReference type="InterPro" id="IPR020549">
    <property type="entry name" value="YbeY_CS"/>
</dbReference>
<keyword evidence="2 7" id="KW-0540">Nuclease</keyword>
<protein>
    <recommendedName>
        <fullName evidence="7">Endoribonuclease YbeY</fullName>
        <ecNumber evidence="7">3.1.-.-</ecNumber>
    </recommendedName>
</protein>
<evidence type="ECO:0000256" key="1">
    <source>
        <dbReference type="ARBA" id="ARBA00010875"/>
    </source>
</evidence>
<evidence type="ECO:0000313" key="8">
    <source>
        <dbReference type="EMBL" id="MFD2740853.1"/>
    </source>
</evidence>
<evidence type="ECO:0000256" key="7">
    <source>
        <dbReference type="HAMAP-Rule" id="MF_00009"/>
    </source>
</evidence>
<dbReference type="RefSeq" id="WP_386375277.1">
    <property type="nucleotide sequence ID" value="NZ_JBHUMP010000014.1"/>
</dbReference>
<dbReference type="InterPro" id="IPR023091">
    <property type="entry name" value="MetalPrtase_cat_dom_sf_prd"/>
</dbReference>
<evidence type="ECO:0000313" key="9">
    <source>
        <dbReference type="Proteomes" id="UP001597474"/>
    </source>
</evidence>
<dbReference type="PROSITE" id="PS01306">
    <property type="entry name" value="UPF0054"/>
    <property type="match status" value="1"/>
</dbReference>
<keyword evidence="6 7" id="KW-0862">Zinc</keyword>
<evidence type="ECO:0000256" key="2">
    <source>
        <dbReference type="ARBA" id="ARBA00022722"/>
    </source>
</evidence>
<dbReference type="EC" id="3.1.-.-" evidence="7"/>
<reference evidence="9" key="1">
    <citation type="journal article" date="2019" name="Int. J. Syst. Evol. Microbiol.">
        <title>The Global Catalogue of Microorganisms (GCM) 10K type strain sequencing project: providing services to taxonomists for standard genome sequencing and annotation.</title>
        <authorList>
            <consortium name="The Broad Institute Genomics Platform"/>
            <consortium name="The Broad Institute Genome Sequencing Center for Infectious Disease"/>
            <person name="Wu L."/>
            <person name="Ma J."/>
        </authorList>
    </citation>
    <scope>NUCLEOTIDE SEQUENCE [LARGE SCALE GENOMIC DNA]</scope>
    <source>
        <strain evidence="9">TISTR 2562</strain>
    </source>
</reference>
<dbReference type="Pfam" id="PF02130">
    <property type="entry name" value="YbeY"/>
    <property type="match status" value="1"/>
</dbReference>
<evidence type="ECO:0000256" key="5">
    <source>
        <dbReference type="ARBA" id="ARBA00022801"/>
    </source>
</evidence>
<keyword evidence="9" id="KW-1185">Reference proteome</keyword>
<name>A0ABW5U4N2_9RHOB</name>